<reference evidence="5" key="1">
    <citation type="submission" date="2016-12" db="EMBL/GenBank/DDBJ databases">
        <title>An insight into the sialome and mialome of the sand fly, Nyssomyia neivai.</title>
        <authorList>
            <person name="Sebastian V."/>
            <person name="Goulart T.M."/>
            <person name="Oliveira W."/>
            <person name="Calvo E."/>
            <person name="Oliveira L.F."/>
            <person name="Pinto M.C."/>
            <person name="Rosselino A.M."/>
            <person name="Ribeiro J.M."/>
        </authorList>
    </citation>
    <scope>NUCLEOTIDE SEQUENCE</scope>
</reference>
<dbReference type="InterPro" id="IPR010562">
    <property type="entry name" value="Haemolymph_juvenile_hormone-bd"/>
</dbReference>
<dbReference type="AlphaFoldDB" id="A0A1L8DQ07"/>
<dbReference type="PANTHER" id="PTHR11008">
    <property type="entry name" value="PROTEIN TAKEOUT-LIKE PROTEIN"/>
    <property type="match status" value="1"/>
</dbReference>
<dbReference type="GO" id="GO:0007623">
    <property type="term" value="P:circadian rhythm"/>
    <property type="evidence" value="ECO:0007669"/>
    <property type="project" value="UniProtKB-ARBA"/>
</dbReference>
<name>A0A1L8DQ07_9DIPT</name>
<comment type="similarity">
    <text evidence="3">Belongs to the TO family.</text>
</comment>
<evidence type="ECO:0000256" key="2">
    <source>
        <dbReference type="ARBA" id="ARBA00023108"/>
    </source>
</evidence>
<evidence type="ECO:0000313" key="5">
    <source>
        <dbReference type="EMBL" id="JAV08529.1"/>
    </source>
</evidence>
<proteinExistence type="inferred from homology"/>
<dbReference type="GO" id="GO:0005615">
    <property type="term" value="C:extracellular space"/>
    <property type="evidence" value="ECO:0007669"/>
    <property type="project" value="TreeGrafter"/>
</dbReference>
<dbReference type="FunFam" id="3.15.10.30:FF:000001">
    <property type="entry name" value="Takeout-like protein 1"/>
    <property type="match status" value="1"/>
</dbReference>
<sequence length="246" mass="28128">MGNLVHNLSILSIVLVAVCAEFPAGIQKCHYGDSQCIKETTMKIINNFPGGIKDVNIPSIDPQFYDKIELKRNLGAVNLQLVLSNVNLYGFSKADILQMDGFTEDPKKLQVHFKVKKIEIIGDYKLRGEFLLFPMTGDGKSNNTLLDFDFFWNGTVKLIEKNNQKYLKLENYKARFTTSRIFFFFDNLFGGDKALAKSANEFFNENWKIFFDAMKPLLFKLTGQFFGSLLNGPFSKIPYTEFFLAE</sequence>
<dbReference type="Pfam" id="PF06585">
    <property type="entry name" value="JHBP"/>
    <property type="match status" value="1"/>
</dbReference>
<keyword evidence="1 4" id="KW-0732">Signal</keyword>
<feature type="signal peptide" evidence="4">
    <location>
        <begin position="1"/>
        <end position="20"/>
    </location>
</feature>
<protein>
    <submittedName>
        <fullName evidence="5">Putative hemolymph juvenile hormone binding protein</fullName>
    </submittedName>
</protein>
<dbReference type="EMBL" id="GFDF01005555">
    <property type="protein sequence ID" value="JAV08529.1"/>
    <property type="molecule type" value="Transcribed_RNA"/>
</dbReference>
<keyword evidence="2" id="KW-0090">Biological rhythms</keyword>
<evidence type="ECO:0000256" key="3">
    <source>
        <dbReference type="ARBA" id="ARBA00060902"/>
    </source>
</evidence>
<feature type="chain" id="PRO_5013018839" evidence="4">
    <location>
        <begin position="21"/>
        <end position="246"/>
    </location>
</feature>
<evidence type="ECO:0000256" key="4">
    <source>
        <dbReference type="SAM" id="SignalP"/>
    </source>
</evidence>
<dbReference type="Gene3D" id="3.15.10.30">
    <property type="entry name" value="Haemolymph juvenile hormone binding protein"/>
    <property type="match status" value="1"/>
</dbReference>
<dbReference type="SMART" id="SM00700">
    <property type="entry name" value="JHBP"/>
    <property type="match status" value="1"/>
</dbReference>
<accession>A0A1L8DQ07</accession>
<evidence type="ECO:0000256" key="1">
    <source>
        <dbReference type="ARBA" id="ARBA00022729"/>
    </source>
</evidence>
<dbReference type="PANTHER" id="PTHR11008:SF32">
    <property type="entry name" value="CIRCADIAN CLOCK-CONTROLLED PROTEIN DAYWAKE-RELATED"/>
    <property type="match status" value="1"/>
</dbReference>
<dbReference type="InterPro" id="IPR038606">
    <property type="entry name" value="To_sf"/>
</dbReference>
<organism evidence="5">
    <name type="scientific">Nyssomyia neivai</name>
    <dbReference type="NCBI Taxonomy" id="330878"/>
    <lineage>
        <taxon>Eukaryota</taxon>
        <taxon>Metazoa</taxon>
        <taxon>Ecdysozoa</taxon>
        <taxon>Arthropoda</taxon>
        <taxon>Hexapoda</taxon>
        <taxon>Insecta</taxon>
        <taxon>Pterygota</taxon>
        <taxon>Neoptera</taxon>
        <taxon>Endopterygota</taxon>
        <taxon>Diptera</taxon>
        <taxon>Nematocera</taxon>
        <taxon>Psychodoidea</taxon>
        <taxon>Psychodidae</taxon>
        <taxon>Nyssomyia</taxon>
    </lineage>
</organism>